<dbReference type="AlphaFoldDB" id="C5SZY5"/>
<dbReference type="PATRIC" id="fig|573060.9.peg.5104"/>
<evidence type="ECO:0000313" key="2">
    <source>
        <dbReference type="EMBL" id="EER62301.1"/>
    </source>
</evidence>
<keyword evidence="3" id="KW-1185">Reference proteome</keyword>
<name>C5SZY5_ACIDE</name>
<gene>
    <name evidence="2" type="ORF">AcdelDRAFT_0215</name>
</gene>
<dbReference type="EMBL" id="ACQT01000002">
    <property type="protein sequence ID" value="EER62301.1"/>
    <property type="molecule type" value="Genomic_DNA"/>
</dbReference>
<feature type="region of interest" description="Disordered" evidence="1">
    <location>
        <begin position="1"/>
        <end position="37"/>
    </location>
</feature>
<evidence type="ECO:0000256" key="1">
    <source>
        <dbReference type="SAM" id="MobiDB-lite"/>
    </source>
</evidence>
<comment type="caution">
    <text evidence="2">The sequence shown here is derived from an EMBL/GenBank/DDBJ whole genome shotgun (WGS) entry which is preliminary data.</text>
</comment>
<accession>C5SZY5</accession>
<evidence type="ECO:0000313" key="3">
    <source>
        <dbReference type="Proteomes" id="UP000003856"/>
    </source>
</evidence>
<reference evidence="2 3" key="1">
    <citation type="submission" date="2009-05" db="EMBL/GenBank/DDBJ databases">
        <title>The draft genome of Acidovorax delafieldii 2AN.</title>
        <authorList>
            <consortium name="US DOE Joint Genome Institute (JGI-PGF)"/>
            <person name="Lucas S."/>
            <person name="Copeland A."/>
            <person name="Lapidus A."/>
            <person name="Glavina del Rio T."/>
            <person name="Tice H."/>
            <person name="Bruce D."/>
            <person name="Goodwin L."/>
            <person name="Pitluck S."/>
            <person name="Larimer F."/>
            <person name="Land M.L."/>
            <person name="Hauser L."/>
            <person name="Shelobolina E.S."/>
            <person name="Picardal F."/>
            <person name="Roden E."/>
            <person name="Emerson D."/>
        </authorList>
    </citation>
    <scope>NUCLEOTIDE SEQUENCE [LARGE SCALE GENOMIC DNA]</scope>
    <source>
        <strain evidence="2 3">2AN</strain>
    </source>
</reference>
<proteinExistence type="predicted"/>
<dbReference type="Proteomes" id="UP000003856">
    <property type="component" value="Unassembled WGS sequence"/>
</dbReference>
<sequence length="37" mass="3731">MNPSVTAPANPAPADQDLAEQARPGHGIPSQDPDPPA</sequence>
<organism evidence="2 3">
    <name type="scientific">Acidovorax delafieldii 2AN</name>
    <dbReference type="NCBI Taxonomy" id="573060"/>
    <lineage>
        <taxon>Bacteria</taxon>
        <taxon>Pseudomonadati</taxon>
        <taxon>Pseudomonadota</taxon>
        <taxon>Betaproteobacteria</taxon>
        <taxon>Burkholderiales</taxon>
        <taxon>Comamonadaceae</taxon>
        <taxon>Acidovorax</taxon>
    </lineage>
</organism>
<protein>
    <submittedName>
        <fullName evidence="2">Uncharacterized protein</fullName>
    </submittedName>
</protein>